<dbReference type="SUPFAM" id="SSF46785">
    <property type="entry name" value="Winged helix' DNA-binding domain"/>
    <property type="match status" value="1"/>
</dbReference>
<feature type="domain" description="O-methyltransferase C-terminal" evidence="4">
    <location>
        <begin position="111"/>
        <end position="321"/>
    </location>
</feature>
<dbReference type="Gene3D" id="1.10.10.10">
    <property type="entry name" value="Winged helix-like DNA-binding domain superfamily/Winged helix DNA-binding domain"/>
    <property type="match status" value="1"/>
</dbReference>
<dbReference type="PANTHER" id="PTHR43712:SF2">
    <property type="entry name" value="O-METHYLTRANSFERASE CICE"/>
    <property type="match status" value="1"/>
</dbReference>
<evidence type="ECO:0000259" key="4">
    <source>
        <dbReference type="Pfam" id="PF00891"/>
    </source>
</evidence>
<dbReference type="Proteomes" id="UP001500689">
    <property type="component" value="Unassembled WGS sequence"/>
</dbReference>
<dbReference type="RefSeq" id="WP_344868466.1">
    <property type="nucleotide sequence ID" value="NZ_BAAAZN010000026.1"/>
</dbReference>
<evidence type="ECO:0000259" key="5">
    <source>
        <dbReference type="Pfam" id="PF08100"/>
    </source>
</evidence>
<evidence type="ECO:0000313" key="7">
    <source>
        <dbReference type="Proteomes" id="UP001500689"/>
    </source>
</evidence>
<evidence type="ECO:0000313" key="6">
    <source>
        <dbReference type="EMBL" id="GAA3581927.1"/>
    </source>
</evidence>
<dbReference type="GO" id="GO:0008168">
    <property type="term" value="F:methyltransferase activity"/>
    <property type="evidence" value="ECO:0007669"/>
    <property type="project" value="UniProtKB-KW"/>
</dbReference>
<gene>
    <name evidence="6" type="ORF">GCM10022222_78370</name>
</gene>
<dbReference type="Gene3D" id="3.40.50.150">
    <property type="entry name" value="Vaccinia Virus protein VP39"/>
    <property type="match status" value="1"/>
</dbReference>
<dbReference type="InterPro" id="IPR029063">
    <property type="entry name" value="SAM-dependent_MTases_sf"/>
</dbReference>
<dbReference type="EMBL" id="BAAAZN010000026">
    <property type="protein sequence ID" value="GAA3581927.1"/>
    <property type="molecule type" value="Genomic_DNA"/>
</dbReference>
<dbReference type="InterPro" id="IPR036390">
    <property type="entry name" value="WH_DNA-bd_sf"/>
</dbReference>
<keyword evidence="1 6" id="KW-0489">Methyltransferase</keyword>
<dbReference type="PIRSF" id="PIRSF005739">
    <property type="entry name" value="O-mtase"/>
    <property type="match status" value="1"/>
</dbReference>
<dbReference type="InterPro" id="IPR016461">
    <property type="entry name" value="COMT-like"/>
</dbReference>
<dbReference type="SUPFAM" id="SSF53335">
    <property type="entry name" value="S-adenosyl-L-methionine-dependent methyltransferases"/>
    <property type="match status" value="1"/>
</dbReference>
<keyword evidence="2" id="KW-0808">Transferase</keyword>
<dbReference type="PROSITE" id="PS51683">
    <property type="entry name" value="SAM_OMT_II"/>
    <property type="match status" value="1"/>
</dbReference>
<protein>
    <submittedName>
        <fullName evidence="6">Methyltransferase</fullName>
    </submittedName>
</protein>
<keyword evidence="7" id="KW-1185">Reference proteome</keyword>
<evidence type="ECO:0000256" key="3">
    <source>
        <dbReference type="ARBA" id="ARBA00022691"/>
    </source>
</evidence>
<dbReference type="InterPro" id="IPR036388">
    <property type="entry name" value="WH-like_DNA-bd_sf"/>
</dbReference>
<dbReference type="Pfam" id="PF00891">
    <property type="entry name" value="Methyltransf_2"/>
    <property type="match status" value="1"/>
</dbReference>
<evidence type="ECO:0000256" key="1">
    <source>
        <dbReference type="ARBA" id="ARBA00022603"/>
    </source>
</evidence>
<feature type="domain" description="O-methyltransferase dimerisation" evidence="5">
    <location>
        <begin position="13"/>
        <end position="87"/>
    </location>
</feature>
<accession>A0ABP6YFN7</accession>
<dbReference type="InterPro" id="IPR001077">
    <property type="entry name" value="COMT_C"/>
</dbReference>
<dbReference type="Pfam" id="PF08100">
    <property type="entry name" value="Dimerisation"/>
    <property type="match status" value="1"/>
</dbReference>
<name>A0ABP6YFN7_9PSEU</name>
<proteinExistence type="predicted"/>
<dbReference type="InterPro" id="IPR012967">
    <property type="entry name" value="COMT_dimerisation"/>
</dbReference>
<organism evidence="6 7">
    <name type="scientific">Amycolatopsis ultiminotia</name>
    <dbReference type="NCBI Taxonomy" id="543629"/>
    <lineage>
        <taxon>Bacteria</taxon>
        <taxon>Bacillati</taxon>
        <taxon>Actinomycetota</taxon>
        <taxon>Actinomycetes</taxon>
        <taxon>Pseudonocardiales</taxon>
        <taxon>Pseudonocardiaceae</taxon>
        <taxon>Amycolatopsis</taxon>
    </lineage>
</organism>
<dbReference type="GO" id="GO:0032259">
    <property type="term" value="P:methylation"/>
    <property type="evidence" value="ECO:0007669"/>
    <property type="project" value="UniProtKB-KW"/>
</dbReference>
<reference evidence="7" key="1">
    <citation type="journal article" date="2019" name="Int. J. Syst. Evol. Microbiol.">
        <title>The Global Catalogue of Microorganisms (GCM) 10K type strain sequencing project: providing services to taxonomists for standard genome sequencing and annotation.</title>
        <authorList>
            <consortium name="The Broad Institute Genomics Platform"/>
            <consortium name="The Broad Institute Genome Sequencing Center for Infectious Disease"/>
            <person name="Wu L."/>
            <person name="Ma J."/>
        </authorList>
    </citation>
    <scope>NUCLEOTIDE SEQUENCE [LARGE SCALE GENOMIC DNA]</scope>
    <source>
        <strain evidence="7">JCM 16898</strain>
    </source>
</reference>
<dbReference type="Gene3D" id="1.10.287.1350">
    <property type="match status" value="1"/>
</dbReference>
<sequence>MSDTVPDGARLRQLAFGFMTTYAVRAAVELRLVEAFDAQARSATEVAGELALSPEATTRLLRALTALGLFTETEPGHFSPTDEGRLLRGDHPHSLNALVDMFTDPVMTRAWSDLATSVRTGRTTFDDAFGKPFFPHLAENPRKSALFNAAMSDGSRAAGRELAAACDFGRFATVIDIGGGDGTVLAEILQRYPAVRGSVYDTAEGGAAAAGRFAAAGLQDRASVSVGDFFTGVPAGGEAYLLKSIVHDWDDETCRTILGHCRTAVPAHGRLLIVEPVLPDLVTPGAPPGLYLSDLNMLVNVGGRERTRADFENLCGAAGFRVAQVQPVPGTGFCLIEAEPA</sequence>
<evidence type="ECO:0000256" key="2">
    <source>
        <dbReference type="ARBA" id="ARBA00022679"/>
    </source>
</evidence>
<comment type="caution">
    <text evidence="6">The sequence shown here is derived from an EMBL/GenBank/DDBJ whole genome shotgun (WGS) entry which is preliminary data.</text>
</comment>
<keyword evidence="3" id="KW-0949">S-adenosyl-L-methionine</keyword>
<dbReference type="PANTHER" id="PTHR43712">
    <property type="entry name" value="PUTATIVE (AFU_ORTHOLOGUE AFUA_4G14580)-RELATED"/>
    <property type="match status" value="1"/>
</dbReference>